<organism evidence="8 9">
    <name type="scientific">Eshraghiella crossota DSM 2876</name>
    <dbReference type="NCBI Taxonomy" id="511680"/>
    <lineage>
        <taxon>Bacteria</taxon>
        <taxon>Bacillati</taxon>
        <taxon>Bacillota</taxon>
        <taxon>Clostridia</taxon>
        <taxon>Lachnospirales</taxon>
        <taxon>Lachnospiraceae</taxon>
        <taxon>Eshraghiella</taxon>
    </lineage>
</organism>
<dbReference type="InterPro" id="IPR045853">
    <property type="entry name" value="Pep_chain_release_fac_I_sf"/>
</dbReference>
<keyword evidence="9" id="KW-1185">Reference proteome</keyword>
<dbReference type="HAMAP" id="MF_00094">
    <property type="entry name" value="Rel_fac_2"/>
    <property type="match status" value="1"/>
</dbReference>
<dbReference type="EMBL" id="ABWN01000027">
    <property type="protein sequence ID" value="EFF68653.1"/>
    <property type="molecule type" value="Genomic_DNA"/>
</dbReference>
<dbReference type="GeneID" id="98919107"/>
<dbReference type="GO" id="GO:0016149">
    <property type="term" value="F:translation release factor activity, codon specific"/>
    <property type="evidence" value="ECO:0007669"/>
    <property type="project" value="UniProtKB-UniRule"/>
</dbReference>
<dbReference type="Gene3D" id="1.20.58.410">
    <property type="entry name" value="Release factor"/>
    <property type="match status" value="1"/>
</dbReference>
<evidence type="ECO:0000313" key="9">
    <source>
        <dbReference type="Proteomes" id="UP000006238"/>
    </source>
</evidence>
<dbReference type="NCBIfam" id="TIGR00020">
    <property type="entry name" value="prfB"/>
    <property type="match status" value="1"/>
</dbReference>
<dbReference type="SUPFAM" id="SSF75620">
    <property type="entry name" value="Release factor"/>
    <property type="match status" value="1"/>
</dbReference>
<reference evidence="8 9" key="1">
    <citation type="submission" date="2010-02" db="EMBL/GenBank/DDBJ databases">
        <authorList>
            <person name="Weinstock G."/>
            <person name="Sodergren E."/>
            <person name="Clifton S."/>
            <person name="Fulton L."/>
            <person name="Fulton B."/>
            <person name="Courtney L."/>
            <person name="Fronick C."/>
            <person name="Harrison M."/>
            <person name="Strong C."/>
            <person name="Farmer C."/>
            <person name="Delahaunty K."/>
            <person name="Markovic C."/>
            <person name="Hall O."/>
            <person name="Minx P."/>
            <person name="Tomlinson C."/>
            <person name="Mitreva M."/>
            <person name="Nelson J."/>
            <person name="Hou S."/>
            <person name="Wollam A."/>
            <person name="Pepin K.H."/>
            <person name="Johnson M."/>
            <person name="Bhonagiri V."/>
            <person name="Zhang X."/>
            <person name="Suruliraj S."/>
            <person name="Warren W."/>
            <person name="Chinwalla A."/>
            <person name="Mardis E.R."/>
            <person name="Wilson R.K."/>
        </authorList>
    </citation>
    <scope>NUCLEOTIDE SEQUENCE [LARGE SCALE GENOMIC DNA]</scope>
    <source>
        <strain evidence="8 9">DSM 2876</strain>
    </source>
</reference>
<dbReference type="Gene3D" id="3.30.70.1660">
    <property type="match status" value="1"/>
</dbReference>
<dbReference type="Pfam" id="PF00472">
    <property type="entry name" value="RF-1"/>
    <property type="match status" value="1"/>
</dbReference>
<dbReference type="InterPro" id="IPR005139">
    <property type="entry name" value="PCRF"/>
</dbReference>
<protein>
    <recommendedName>
        <fullName evidence="3 6">Peptide chain release factor 2</fullName>
        <shortName evidence="6">RF-2</shortName>
    </recommendedName>
</protein>
<gene>
    <name evidence="6 8" type="primary">prfB</name>
    <name evidence="8" type="ORF">BUTYVIB_01175</name>
</gene>
<accession>D4RZA9</accession>
<evidence type="ECO:0000313" key="8">
    <source>
        <dbReference type="EMBL" id="EFF68653.1"/>
    </source>
</evidence>
<comment type="caution">
    <text evidence="8">The sequence shown here is derived from an EMBL/GenBank/DDBJ whole genome shotgun (WGS) entry which is preliminary data.</text>
</comment>
<comment type="function">
    <text evidence="1 6">Peptide chain release factor 2 directs the termination of translation in response to the peptide chain termination codons UGA and UAA.</text>
</comment>
<comment type="similarity">
    <text evidence="2 6">Belongs to the prokaryotic/mitochondrial release factor family.</text>
</comment>
<dbReference type="FunFam" id="3.30.160.20:FF:000010">
    <property type="entry name" value="Peptide chain release factor 2"/>
    <property type="match status" value="1"/>
</dbReference>
<dbReference type="PROSITE" id="PS00745">
    <property type="entry name" value="RF_PROK_I"/>
    <property type="match status" value="1"/>
</dbReference>
<keyword evidence="5 6" id="KW-0648">Protein biosynthesis</keyword>
<sequence>MVETDQFRYELNSYDEPLKELRSALDLDNKAKKIEELEMHMEDQGFWNDPETSQKKLKELKALKDAFTNYNELEKLRDDARTFMEIADEENDTSIIPDIEELVNEFKNLFEKVRISTLLSEEYDNCNAILKLNAGAGGTESCDWASMLLRMYTRWAESKGYTVETLDYLDGDEAGVKSVTIQINGENAYGYLKSERGVHRLVRISPFNANGKRQTSFVSCDVMPDIEEDLDVDINEDDLRIDTYRSSGAGGQHINKTSSAIRITHIPTGIVVQCQNERSQHQNKDKAMQMLKAKLYLLKQQENAEKEAGIRGEVKEIGWGNQIRSYILQPYTLVKDHRTNAESGNAQAVLDGNIDLFLGEYLKWIHRTPKTT</sequence>
<dbReference type="Pfam" id="PF03462">
    <property type="entry name" value="PCRF"/>
    <property type="match status" value="1"/>
</dbReference>
<dbReference type="InterPro" id="IPR004374">
    <property type="entry name" value="PrfB"/>
</dbReference>
<dbReference type="Proteomes" id="UP000006238">
    <property type="component" value="Unassembled WGS sequence"/>
</dbReference>
<dbReference type="InterPro" id="IPR000352">
    <property type="entry name" value="Pep_chain_release_fac_I"/>
</dbReference>
<dbReference type="eggNOG" id="COG1186">
    <property type="taxonomic scope" value="Bacteria"/>
</dbReference>
<evidence type="ECO:0000259" key="7">
    <source>
        <dbReference type="PROSITE" id="PS00745"/>
    </source>
</evidence>
<dbReference type="PANTHER" id="PTHR43116">
    <property type="entry name" value="PEPTIDE CHAIN RELEASE FACTOR 2"/>
    <property type="match status" value="1"/>
</dbReference>
<keyword evidence="4 6" id="KW-0488">Methylation</keyword>
<evidence type="ECO:0000256" key="6">
    <source>
        <dbReference type="HAMAP-Rule" id="MF_00094"/>
    </source>
</evidence>
<comment type="subcellular location">
    <subcellularLocation>
        <location evidence="6">Cytoplasm</location>
    </subcellularLocation>
</comment>
<dbReference type="PANTHER" id="PTHR43116:SF3">
    <property type="entry name" value="CLASS I PEPTIDE CHAIN RELEASE FACTOR"/>
    <property type="match status" value="1"/>
</dbReference>
<evidence type="ECO:0000256" key="4">
    <source>
        <dbReference type="ARBA" id="ARBA00022481"/>
    </source>
</evidence>
<dbReference type="GO" id="GO:0005737">
    <property type="term" value="C:cytoplasm"/>
    <property type="evidence" value="ECO:0007669"/>
    <property type="project" value="UniProtKB-SubCell"/>
</dbReference>
<dbReference type="Gene3D" id="3.30.160.20">
    <property type="match status" value="1"/>
</dbReference>
<evidence type="ECO:0000256" key="1">
    <source>
        <dbReference type="ARBA" id="ARBA00002613"/>
    </source>
</evidence>
<dbReference type="STRING" id="45851.BHV86_04650"/>
<dbReference type="SMART" id="SM00937">
    <property type="entry name" value="PCRF"/>
    <property type="match status" value="1"/>
</dbReference>
<evidence type="ECO:0000256" key="2">
    <source>
        <dbReference type="ARBA" id="ARBA00010835"/>
    </source>
</evidence>
<keyword evidence="6" id="KW-0963">Cytoplasm</keyword>
<name>D4RZA9_9FIRM</name>
<evidence type="ECO:0000256" key="5">
    <source>
        <dbReference type="ARBA" id="ARBA00022917"/>
    </source>
</evidence>
<feature type="domain" description="Prokaryotic-type class I peptide chain release factors" evidence="7">
    <location>
        <begin position="245"/>
        <end position="261"/>
    </location>
</feature>
<feature type="modified residue" description="N5-methylglutamine" evidence="6">
    <location>
        <position position="252"/>
    </location>
</feature>
<comment type="PTM">
    <text evidence="6">Methylated by PrmC. Methylation increases the termination efficiency of RF2.</text>
</comment>
<dbReference type="HOGENOM" id="CLU_036856_6_0_9"/>
<evidence type="ECO:0000256" key="3">
    <source>
        <dbReference type="ARBA" id="ARBA00019192"/>
    </source>
</evidence>
<proteinExistence type="inferred from homology"/>
<dbReference type="RefSeq" id="WP_005602558.1">
    <property type="nucleotide sequence ID" value="NZ_GG663523.1"/>
</dbReference>
<dbReference type="AlphaFoldDB" id="D4RZA9"/>